<dbReference type="GO" id="GO:0009279">
    <property type="term" value="C:cell outer membrane"/>
    <property type="evidence" value="ECO:0007669"/>
    <property type="project" value="UniProtKB-SubCell"/>
</dbReference>
<evidence type="ECO:0000256" key="5">
    <source>
        <dbReference type="ARBA" id="ARBA00022729"/>
    </source>
</evidence>
<dbReference type="Pfam" id="PF07715">
    <property type="entry name" value="Plug"/>
    <property type="match status" value="1"/>
</dbReference>
<evidence type="ECO:0000256" key="2">
    <source>
        <dbReference type="ARBA" id="ARBA00022448"/>
    </source>
</evidence>
<sequence length="630" mass="71214">MKKIIFAVGVLCSLPVFAQQQETSPEHENQENPENELKEVVIHGNRIRIPFSQAARDIQVVTQEQIKMLPAKSINEVLSYISGVDVRQRGPFGTQTDISIDGGTSEQTILLINGVKMIDAQTAHNMMNIPIPLSAIDHIEVLRGAAARVFGINALTGAINIVTKKERHSSITAIAQAGSSFKQKEEGDGSGIYAGGRAEVTANFGNENQRHLLSLAQTNYNGQRYNSASKNTRLFYNGEIDLDINNKLQAMAGYADSQFGANGFYAAPGDRNSEELVKSSIFSLSSRHQWGDFMISPRISNRYGEDDYRYFKDDLSKGRSIHYTNALMLELNSSLVTNLGTLGFGWESRLETINSSNIGEHKRDNHGAYAEIRSRLGEKIRGTAGVYANYNTDFGWQLYPGLDLAYLINNHWKLSTSIGSGQRIPSFTDLYLDQRPGNIGNASLQPEDAWNYEGNIHYQKENLNLQVGYFYREINDFIDWVREDTSQPYSPVNFGENNTQGVYARIQQNFYLKNNQSLGYRLSYNYLDPSIRSSEGIQSKYVLESLKHQFIAGISYRIDNLSLQVENRWLQRELANAYNVTDIRVNYNWQKLLLFTEVTNLFDAEYTEAGAVPMPTRWFNLGLRYELNKF</sequence>
<accession>A0A9X3D071</accession>
<dbReference type="GO" id="GO:0015344">
    <property type="term" value="F:siderophore uptake transmembrane transporter activity"/>
    <property type="evidence" value="ECO:0007669"/>
    <property type="project" value="TreeGrafter"/>
</dbReference>
<comment type="caution">
    <text evidence="15">The sequence shown here is derived from an EMBL/GenBank/DDBJ whole genome shotgun (WGS) entry which is preliminary data.</text>
</comment>
<evidence type="ECO:0000256" key="8">
    <source>
        <dbReference type="ARBA" id="ARBA00023170"/>
    </source>
</evidence>
<evidence type="ECO:0000256" key="4">
    <source>
        <dbReference type="ARBA" id="ARBA00022692"/>
    </source>
</evidence>
<dbReference type="InterPro" id="IPR037066">
    <property type="entry name" value="Plug_dom_sf"/>
</dbReference>
<dbReference type="Pfam" id="PF00593">
    <property type="entry name" value="TonB_dep_Rec_b-barrel"/>
    <property type="match status" value="1"/>
</dbReference>
<keyword evidence="5 12" id="KW-0732">Signal</keyword>
<dbReference type="AlphaFoldDB" id="A0A9X3D071"/>
<keyword evidence="16" id="KW-1185">Reference proteome</keyword>
<evidence type="ECO:0000259" key="13">
    <source>
        <dbReference type="Pfam" id="PF00593"/>
    </source>
</evidence>
<protein>
    <submittedName>
        <fullName evidence="15">TonB-dependent receptor</fullName>
    </submittedName>
</protein>
<evidence type="ECO:0000256" key="3">
    <source>
        <dbReference type="ARBA" id="ARBA00022452"/>
    </source>
</evidence>
<evidence type="ECO:0000256" key="10">
    <source>
        <dbReference type="PROSITE-ProRule" id="PRU01360"/>
    </source>
</evidence>
<keyword evidence="7 10" id="KW-0472">Membrane</keyword>
<dbReference type="PANTHER" id="PTHR30069">
    <property type="entry name" value="TONB-DEPENDENT OUTER MEMBRANE RECEPTOR"/>
    <property type="match status" value="1"/>
</dbReference>
<feature type="chain" id="PRO_5040846071" evidence="12">
    <location>
        <begin position="19"/>
        <end position="630"/>
    </location>
</feature>
<dbReference type="InterPro" id="IPR012910">
    <property type="entry name" value="Plug_dom"/>
</dbReference>
<dbReference type="Proteomes" id="UP001148482">
    <property type="component" value="Unassembled WGS sequence"/>
</dbReference>
<evidence type="ECO:0000256" key="12">
    <source>
        <dbReference type="SAM" id="SignalP"/>
    </source>
</evidence>
<comment type="similarity">
    <text evidence="10 11">Belongs to the TonB-dependent receptor family.</text>
</comment>
<evidence type="ECO:0000256" key="6">
    <source>
        <dbReference type="ARBA" id="ARBA00023077"/>
    </source>
</evidence>
<keyword evidence="2 10" id="KW-0813">Transport</keyword>
<evidence type="ECO:0000256" key="9">
    <source>
        <dbReference type="ARBA" id="ARBA00023237"/>
    </source>
</evidence>
<organism evidence="15 16">
    <name type="scientific">Salinimicrobium profundisediminis</name>
    <dbReference type="NCBI Taxonomy" id="2994553"/>
    <lineage>
        <taxon>Bacteria</taxon>
        <taxon>Pseudomonadati</taxon>
        <taxon>Bacteroidota</taxon>
        <taxon>Flavobacteriia</taxon>
        <taxon>Flavobacteriales</taxon>
        <taxon>Flavobacteriaceae</taxon>
        <taxon>Salinimicrobium</taxon>
    </lineage>
</organism>
<evidence type="ECO:0000313" key="15">
    <source>
        <dbReference type="EMBL" id="MCX2838605.1"/>
    </source>
</evidence>
<dbReference type="InterPro" id="IPR000531">
    <property type="entry name" value="Beta-barrel_TonB"/>
</dbReference>
<dbReference type="EMBL" id="JAPJDA010000016">
    <property type="protein sequence ID" value="MCX2838605.1"/>
    <property type="molecule type" value="Genomic_DNA"/>
</dbReference>
<dbReference type="InterPro" id="IPR039426">
    <property type="entry name" value="TonB-dep_rcpt-like"/>
</dbReference>
<dbReference type="InterPro" id="IPR036942">
    <property type="entry name" value="Beta-barrel_TonB_sf"/>
</dbReference>
<evidence type="ECO:0000313" key="16">
    <source>
        <dbReference type="Proteomes" id="UP001148482"/>
    </source>
</evidence>
<keyword evidence="9 10" id="KW-0998">Cell outer membrane</keyword>
<dbReference type="PROSITE" id="PS52016">
    <property type="entry name" value="TONB_DEPENDENT_REC_3"/>
    <property type="match status" value="1"/>
</dbReference>
<dbReference type="GO" id="GO:0044718">
    <property type="term" value="P:siderophore transmembrane transport"/>
    <property type="evidence" value="ECO:0007669"/>
    <property type="project" value="TreeGrafter"/>
</dbReference>
<name>A0A9X3D071_9FLAO</name>
<feature type="domain" description="TonB-dependent receptor-like beta-barrel" evidence="13">
    <location>
        <begin position="193"/>
        <end position="601"/>
    </location>
</feature>
<keyword evidence="3 10" id="KW-1134">Transmembrane beta strand</keyword>
<feature type="domain" description="TonB-dependent receptor plug" evidence="14">
    <location>
        <begin position="54"/>
        <end position="158"/>
    </location>
</feature>
<reference evidence="15" key="1">
    <citation type="submission" date="2022-11" db="EMBL/GenBank/DDBJ databases">
        <title>Salinimicrobium profundisediminis sp. nov., isolated from deep-sea sediment of the Mariana Trench.</title>
        <authorList>
            <person name="Fu H."/>
        </authorList>
    </citation>
    <scope>NUCLEOTIDE SEQUENCE</scope>
    <source>
        <strain evidence="15">MT39</strain>
    </source>
</reference>
<dbReference type="SUPFAM" id="SSF56935">
    <property type="entry name" value="Porins"/>
    <property type="match status" value="1"/>
</dbReference>
<comment type="subcellular location">
    <subcellularLocation>
        <location evidence="1 10">Cell outer membrane</location>
        <topology evidence="1 10">Multi-pass membrane protein</topology>
    </subcellularLocation>
</comment>
<evidence type="ECO:0000256" key="11">
    <source>
        <dbReference type="RuleBase" id="RU003357"/>
    </source>
</evidence>
<dbReference type="PANTHER" id="PTHR30069:SF29">
    <property type="entry name" value="HEMOGLOBIN AND HEMOGLOBIN-HAPTOGLOBIN-BINDING PROTEIN 1-RELATED"/>
    <property type="match status" value="1"/>
</dbReference>
<gene>
    <name evidence="15" type="ORF">OQ279_10610</name>
</gene>
<proteinExistence type="inferred from homology"/>
<feature type="signal peptide" evidence="12">
    <location>
        <begin position="1"/>
        <end position="18"/>
    </location>
</feature>
<evidence type="ECO:0000259" key="14">
    <source>
        <dbReference type="Pfam" id="PF07715"/>
    </source>
</evidence>
<keyword evidence="6 11" id="KW-0798">TonB box</keyword>
<evidence type="ECO:0000256" key="1">
    <source>
        <dbReference type="ARBA" id="ARBA00004571"/>
    </source>
</evidence>
<dbReference type="Gene3D" id="2.40.170.20">
    <property type="entry name" value="TonB-dependent receptor, beta-barrel domain"/>
    <property type="match status" value="1"/>
</dbReference>
<dbReference type="RefSeq" id="WP_266069872.1">
    <property type="nucleotide sequence ID" value="NZ_JAPJDA010000016.1"/>
</dbReference>
<keyword evidence="8 15" id="KW-0675">Receptor</keyword>
<keyword evidence="4 10" id="KW-0812">Transmembrane</keyword>
<dbReference type="Gene3D" id="2.170.130.10">
    <property type="entry name" value="TonB-dependent receptor, plug domain"/>
    <property type="match status" value="1"/>
</dbReference>
<evidence type="ECO:0000256" key="7">
    <source>
        <dbReference type="ARBA" id="ARBA00023136"/>
    </source>
</evidence>